<comment type="caution">
    <text evidence="1">The sequence shown here is derived from an EMBL/GenBank/DDBJ whole genome shotgun (WGS) entry which is preliminary data.</text>
</comment>
<accession>A0AAN6RYD2</accession>
<evidence type="ECO:0000313" key="1">
    <source>
        <dbReference type="EMBL" id="KAK3933679.1"/>
    </source>
</evidence>
<gene>
    <name evidence="1" type="ORF">QBC46DRAFT_454667</name>
</gene>
<name>A0AAN6RYD2_9PEZI</name>
<protein>
    <submittedName>
        <fullName evidence="1">Uncharacterized protein</fullName>
    </submittedName>
</protein>
<reference evidence="2" key="1">
    <citation type="journal article" date="2023" name="Mol. Phylogenet. Evol.">
        <title>Genome-scale phylogeny and comparative genomics of the fungal order Sordariales.</title>
        <authorList>
            <person name="Hensen N."/>
            <person name="Bonometti L."/>
            <person name="Westerberg I."/>
            <person name="Brannstrom I.O."/>
            <person name="Guillou S."/>
            <person name="Cros-Aarteil S."/>
            <person name="Calhoun S."/>
            <person name="Haridas S."/>
            <person name="Kuo A."/>
            <person name="Mondo S."/>
            <person name="Pangilinan J."/>
            <person name="Riley R."/>
            <person name="LaButti K."/>
            <person name="Andreopoulos B."/>
            <person name="Lipzen A."/>
            <person name="Chen C."/>
            <person name="Yan M."/>
            <person name="Daum C."/>
            <person name="Ng V."/>
            <person name="Clum A."/>
            <person name="Steindorff A."/>
            <person name="Ohm R.A."/>
            <person name="Martin F."/>
            <person name="Silar P."/>
            <person name="Natvig D.O."/>
            <person name="Lalanne C."/>
            <person name="Gautier V."/>
            <person name="Ament-Velasquez S.L."/>
            <person name="Kruys A."/>
            <person name="Hutchinson M.I."/>
            <person name="Powell A.J."/>
            <person name="Barry K."/>
            <person name="Miller A.N."/>
            <person name="Grigoriev I.V."/>
            <person name="Debuchy R."/>
            <person name="Gladieux P."/>
            <person name="Hiltunen Thoren M."/>
            <person name="Johannesson H."/>
        </authorList>
    </citation>
    <scope>NUCLEOTIDE SEQUENCE [LARGE SCALE GENOMIC DNA]</scope>
    <source>
        <strain evidence="2">CBS 340.73</strain>
    </source>
</reference>
<organism evidence="1 2">
    <name type="scientific">Diplogelasinospora grovesii</name>
    <dbReference type="NCBI Taxonomy" id="303347"/>
    <lineage>
        <taxon>Eukaryota</taxon>
        <taxon>Fungi</taxon>
        <taxon>Dikarya</taxon>
        <taxon>Ascomycota</taxon>
        <taxon>Pezizomycotina</taxon>
        <taxon>Sordariomycetes</taxon>
        <taxon>Sordariomycetidae</taxon>
        <taxon>Sordariales</taxon>
        <taxon>Diplogelasinosporaceae</taxon>
        <taxon>Diplogelasinospora</taxon>
    </lineage>
</organism>
<evidence type="ECO:0000313" key="2">
    <source>
        <dbReference type="Proteomes" id="UP001303473"/>
    </source>
</evidence>
<dbReference type="EMBL" id="MU854094">
    <property type="protein sequence ID" value="KAK3933679.1"/>
    <property type="molecule type" value="Genomic_DNA"/>
</dbReference>
<proteinExistence type="predicted"/>
<dbReference type="Proteomes" id="UP001303473">
    <property type="component" value="Unassembled WGS sequence"/>
</dbReference>
<keyword evidence="2" id="KW-1185">Reference proteome</keyword>
<sequence length="532" mass="61321">MDEYEIFREFASAPFSSRSVQMIKAAVRIIRTRYPRCLTFESSDDFNFPSKSTFDTQRDSLHMDERWADYTRDMSRLQEPGENDEISRSLWRLARQDHLDRKVIEDYLQLLRTNYSTLITIAEPNELQSDIDQLVTTISKRPAILPLRDGEQWLFAVVYPDCVHWFDSRPNSSIPQCLVASTGSIFPSWTGPKQTRSEDSGLLMLLGIRFLVSGATHLGQEEADMIVKRFRSMVFVELRCMKLNPGDGDFEDLLRHEYEQQSLFFNDAWDSAYREPTVDTIPLPGSSTPAEFTHQAVSPARSPDASPSASLPQPLLRAVPGRSIIPDDRKTILTVISNAVTASRSTRMTMATEISILWLSIHNGITLSEFHRRYNGILFYDKMEELKAMNAASRKIEHHIDKATFAQMREQQPKFRFWRDLCEIYHDKGPAKYTLLCAIPEKHRMSNMSKDLQDAKISEIRSRLSDQNDPLHRNLNRAEKLCKAIIESTLPAHKLMIEFYLFRAGEPLTNDSYEAFLSLESQPKIRIPRLQI</sequence>
<dbReference type="AlphaFoldDB" id="A0AAN6RYD2"/>